<keyword evidence="3" id="KW-0808">Transferase</keyword>
<evidence type="ECO:0000256" key="6">
    <source>
        <dbReference type="ARBA" id="ARBA00022989"/>
    </source>
</evidence>
<evidence type="ECO:0000259" key="11">
    <source>
        <dbReference type="Pfam" id="PF14416"/>
    </source>
</evidence>
<name>A0AAQ3TT28_PASNO</name>
<dbReference type="InterPro" id="IPR025846">
    <property type="entry name" value="TBL_N"/>
</dbReference>
<feature type="signal peptide" evidence="9">
    <location>
        <begin position="1"/>
        <end position="24"/>
    </location>
</feature>
<dbReference type="InterPro" id="IPR026057">
    <property type="entry name" value="TBL_C"/>
</dbReference>
<keyword evidence="8" id="KW-0472">Membrane</keyword>
<feature type="domain" description="Trichome birefringence-like N-terminal" evidence="11">
    <location>
        <begin position="41"/>
        <end position="93"/>
    </location>
</feature>
<evidence type="ECO:0000259" key="10">
    <source>
        <dbReference type="Pfam" id="PF13839"/>
    </source>
</evidence>
<dbReference type="Pfam" id="PF14416">
    <property type="entry name" value="PMR5N"/>
    <property type="match status" value="1"/>
</dbReference>
<dbReference type="EMBL" id="CP144750">
    <property type="protein sequence ID" value="WVZ79979.1"/>
    <property type="molecule type" value="Genomic_DNA"/>
</dbReference>
<accession>A0AAQ3TT28</accession>
<keyword evidence="13" id="KW-1185">Reference proteome</keyword>
<dbReference type="Proteomes" id="UP001341281">
    <property type="component" value="Chromosome 06"/>
</dbReference>
<feature type="chain" id="PRO_5042883867" description="Trichome birefringence-like N-terminal domain-containing protein" evidence="9">
    <location>
        <begin position="25"/>
        <end position="418"/>
    </location>
</feature>
<keyword evidence="5" id="KW-0735">Signal-anchor</keyword>
<evidence type="ECO:0000313" key="12">
    <source>
        <dbReference type="EMBL" id="WVZ79979.1"/>
    </source>
</evidence>
<reference evidence="12 13" key="1">
    <citation type="submission" date="2024-02" db="EMBL/GenBank/DDBJ databases">
        <title>High-quality chromosome-scale genome assembly of Pensacola bahiagrass (Paspalum notatum Flugge var. saurae).</title>
        <authorList>
            <person name="Vega J.M."/>
            <person name="Podio M."/>
            <person name="Orjuela J."/>
            <person name="Siena L.A."/>
            <person name="Pessino S.C."/>
            <person name="Combes M.C."/>
            <person name="Mariac C."/>
            <person name="Albertini E."/>
            <person name="Pupilli F."/>
            <person name="Ortiz J.P.A."/>
            <person name="Leblanc O."/>
        </authorList>
    </citation>
    <scope>NUCLEOTIDE SEQUENCE [LARGE SCALE GENOMIC DNA]</scope>
    <source>
        <strain evidence="12">R1</strain>
        <tissue evidence="12">Leaf</tissue>
    </source>
</reference>
<dbReference type="AlphaFoldDB" id="A0AAQ3TT28"/>
<sequence>MAPSRHAGLICHGWWVVAITLAAGAGLQAPSSSSAAAAAAACDLFQGRWVADKSYPLYDASTCPFVPDVFDCRRNGRPDDDYLKFRWSPAGCQLPRFDGADLLRRWRGKTVMFVGDSLSMNQWVSLACMLHAAAAAAAPVRATMTTGEPVSSVRFEVEFNLELVLASSFIRWSRELTRSAFWCLSSKTFQDYDLLLVLYHTTFLVDVVQEGIGRVLKLDSMRNASVWLGAHLLVFNTWHWWTYRGASQVWDYVQDGNRTYRDMDRLTAFSKALSTWARWVDANIDASKTRVFYQGISPSHYMSKQQQEGEVVQPAAGAGSCLKQTRPLQEATDAAAGGGGGASLPPEQGVVRGVIGAMTAKVSLLDITALSQLRIDAHPSVYGGPGRDGMDCTHWCIAGLPDTWNHIMYAMLLQMQQT</sequence>
<evidence type="ECO:0000256" key="9">
    <source>
        <dbReference type="SAM" id="SignalP"/>
    </source>
</evidence>
<evidence type="ECO:0008006" key="14">
    <source>
        <dbReference type="Google" id="ProtNLM"/>
    </source>
</evidence>
<protein>
    <recommendedName>
        <fullName evidence="14">Trichome birefringence-like N-terminal domain-containing protein</fullName>
    </recommendedName>
</protein>
<keyword evidence="7" id="KW-0333">Golgi apparatus</keyword>
<evidence type="ECO:0000256" key="1">
    <source>
        <dbReference type="ARBA" id="ARBA00004323"/>
    </source>
</evidence>
<evidence type="ECO:0000256" key="3">
    <source>
        <dbReference type="ARBA" id="ARBA00022679"/>
    </source>
</evidence>
<evidence type="ECO:0000256" key="5">
    <source>
        <dbReference type="ARBA" id="ARBA00022968"/>
    </source>
</evidence>
<proteinExistence type="inferred from homology"/>
<evidence type="ECO:0000313" key="13">
    <source>
        <dbReference type="Proteomes" id="UP001341281"/>
    </source>
</evidence>
<dbReference type="Pfam" id="PF13839">
    <property type="entry name" value="PC-Esterase"/>
    <property type="match status" value="1"/>
</dbReference>
<evidence type="ECO:0000256" key="4">
    <source>
        <dbReference type="ARBA" id="ARBA00022692"/>
    </source>
</evidence>
<organism evidence="12 13">
    <name type="scientific">Paspalum notatum var. saurae</name>
    <dbReference type="NCBI Taxonomy" id="547442"/>
    <lineage>
        <taxon>Eukaryota</taxon>
        <taxon>Viridiplantae</taxon>
        <taxon>Streptophyta</taxon>
        <taxon>Embryophyta</taxon>
        <taxon>Tracheophyta</taxon>
        <taxon>Spermatophyta</taxon>
        <taxon>Magnoliopsida</taxon>
        <taxon>Liliopsida</taxon>
        <taxon>Poales</taxon>
        <taxon>Poaceae</taxon>
        <taxon>PACMAD clade</taxon>
        <taxon>Panicoideae</taxon>
        <taxon>Andropogonodae</taxon>
        <taxon>Paspaleae</taxon>
        <taxon>Paspalinae</taxon>
        <taxon>Paspalum</taxon>
    </lineage>
</organism>
<feature type="domain" description="Trichome birefringence-like C-terminal" evidence="10">
    <location>
        <begin position="94"/>
        <end position="411"/>
    </location>
</feature>
<comment type="subcellular location">
    <subcellularLocation>
        <location evidence="1">Golgi apparatus membrane</location>
        <topology evidence="1">Single-pass type II membrane protein</topology>
    </subcellularLocation>
</comment>
<keyword evidence="6" id="KW-1133">Transmembrane helix</keyword>
<keyword evidence="9" id="KW-0732">Signal</keyword>
<evidence type="ECO:0000256" key="7">
    <source>
        <dbReference type="ARBA" id="ARBA00023034"/>
    </source>
</evidence>
<dbReference type="GO" id="GO:0000139">
    <property type="term" value="C:Golgi membrane"/>
    <property type="evidence" value="ECO:0007669"/>
    <property type="project" value="UniProtKB-SubCell"/>
</dbReference>
<evidence type="ECO:0000256" key="8">
    <source>
        <dbReference type="ARBA" id="ARBA00023136"/>
    </source>
</evidence>
<evidence type="ECO:0000256" key="2">
    <source>
        <dbReference type="ARBA" id="ARBA00007727"/>
    </source>
</evidence>
<dbReference type="GO" id="GO:1990538">
    <property type="term" value="F:xylan O-acetyltransferase activity"/>
    <property type="evidence" value="ECO:0007669"/>
    <property type="project" value="UniProtKB-ARBA"/>
</dbReference>
<gene>
    <name evidence="12" type="ORF">U9M48_027499</name>
</gene>
<dbReference type="InterPro" id="IPR029962">
    <property type="entry name" value="TBL"/>
</dbReference>
<dbReference type="PANTHER" id="PTHR32285:SF44">
    <property type="entry name" value="OS06G0531400 PROTEIN"/>
    <property type="match status" value="1"/>
</dbReference>
<comment type="similarity">
    <text evidence="2">Belongs to the PC-esterase family. TBL subfamily.</text>
</comment>
<keyword evidence="4" id="KW-0812">Transmembrane</keyword>
<dbReference type="PANTHER" id="PTHR32285">
    <property type="entry name" value="PROTEIN TRICHOME BIREFRINGENCE-LIKE 9-RELATED"/>
    <property type="match status" value="1"/>
</dbReference>